<dbReference type="PANTHER" id="PTHR39335">
    <property type="entry name" value="BLL4220 PROTEIN"/>
    <property type="match status" value="1"/>
</dbReference>
<evidence type="ECO:0000256" key="2">
    <source>
        <dbReference type="SAM" id="SignalP"/>
    </source>
</evidence>
<dbReference type="RefSeq" id="WP_017124188.1">
    <property type="nucleotide sequence ID" value="NZ_JACAOR010000013.1"/>
</dbReference>
<protein>
    <recommendedName>
        <fullName evidence="5">Lipoprotein with Yx(FWY)xxD motif</fullName>
    </recommendedName>
</protein>
<name>A0A7Y8CCX4_9PSED</name>
<dbReference type="EMBL" id="JACAQE010000003">
    <property type="protein sequence ID" value="NWC14264.1"/>
    <property type="molecule type" value="Genomic_DNA"/>
</dbReference>
<dbReference type="GeneID" id="57663434"/>
<feature type="signal peptide" evidence="2">
    <location>
        <begin position="1"/>
        <end position="25"/>
    </location>
</feature>
<evidence type="ECO:0000313" key="4">
    <source>
        <dbReference type="Proteomes" id="UP000517547"/>
    </source>
</evidence>
<dbReference type="AlphaFoldDB" id="A0A7Y8CCX4"/>
<evidence type="ECO:0008006" key="5">
    <source>
        <dbReference type="Google" id="ProtNLM"/>
    </source>
</evidence>
<dbReference type="InterPro" id="IPR005297">
    <property type="entry name" value="Lipoprotein_repeat"/>
</dbReference>
<dbReference type="InterPro" id="IPR014558">
    <property type="entry name" value="UCP029720"/>
</dbReference>
<keyword evidence="2" id="KW-0732">Signal</keyword>
<dbReference type="PANTHER" id="PTHR39335:SF1">
    <property type="entry name" value="BLL4220 PROTEIN"/>
    <property type="match status" value="1"/>
</dbReference>
<reference evidence="3 4" key="1">
    <citation type="submission" date="2020-04" db="EMBL/GenBank/DDBJ databases">
        <title>Molecular characterization of pseudomonads from Agaricus bisporus reveal novel blotch 2 pathogens in Western Europe.</title>
        <authorList>
            <person name="Taparia T."/>
            <person name="Krijger M."/>
            <person name="Haynes E."/>
            <person name="Elpinstone J.G."/>
            <person name="Noble R."/>
            <person name="Van Der Wolf J."/>
        </authorList>
    </citation>
    <scope>NUCLEOTIDE SEQUENCE [LARGE SCALE GENOMIC DNA]</scope>
    <source>
        <strain evidence="3 4">IPO3738</strain>
    </source>
</reference>
<comment type="caution">
    <text evidence="3">The sequence shown here is derived from an EMBL/GenBank/DDBJ whole genome shotgun (WGS) entry which is preliminary data.</text>
</comment>
<evidence type="ECO:0000313" key="3">
    <source>
        <dbReference type="EMBL" id="NWC14264.1"/>
    </source>
</evidence>
<dbReference type="PIRSF" id="PIRSF029720">
    <property type="entry name" value="UCP029720"/>
    <property type="match status" value="1"/>
</dbReference>
<sequence>MTHSSFSLKALMVTAALTLPTLGFAAEPAMMKDGKMVDGKGMTLYTFDKDAGGKSMCNDKCAENWPPMIAAEGAKPEGKWTLIKRADNKMQWAHDGKPMYTYKDDTKPGDINGDGKGGMWHVAKH</sequence>
<dbReference type="Proteomes" id="UP000517547">
    <property type="component" value="Unassembled WGS sequence"/>
</dbReference>
<organism evidence="3 4">
    <name type="scientific">Pseudomonas gingeri</name>
    <dbReference type="NCBI Taxonomy" id="117681"/>
    <lineage>
        <taxon>Bacteria</taxon>
        <taxon>Pseudomonadati</taxon>
        <taxon>Pseudomonadota</taxon>
        <taxon>Gammaproteobacteria</taxon>
        <taxon>Pseudomonadales</taxon>
        <taxon>Pseudomonadaceae</taxon>
        <taxon>Pseudomonas</taxon>
    </lineage>
</organism>
<accession>A0A7Y8CCX4</accession>
<dbReference type="Pfam" id="PF03640">
    <property type="entry name" value="Lipoprotein_15"/>
    <property type="match status" value="2"/>
</dbReference>
<evidence type="ECO:0000256" key="1">
    <source>
        <dbReference type="SAM" id="MobiDB-lite"/>
    </source>
</evidence>
<proteinExistence type="predicted"/>
<dbReference type="GO" id="GO:0043448">
    <property type="term" value="P:alkane catabolic process"/>
    <property type="evidence" value="ECO:0007669"/>
    <property type="project" value="TreeGrafter"/>
</dbReference>
<feature type="chain" id="PRO_5031233855" description="Lipoprotein with Yx(FWY)xxD motif" evidence="2">
    <location>
        <begin position="26"/>
        <end position="125"/>
    </location>
</feature>
<gene>
    <name evidence="3" type="ORF">HX845_11440</name>
</gene>
<feature type="region of interest" description="Disordered" evidence="1">
    <location>
        <begin position="104"/>
        <end position="125"/>
    </location>
</feature>